<accession>A0AAD4D2P7</accession>
<evidence type="ECO:0000313" key="2">
    <source>
        <dbReference type="Proteomes" id="UP001194580"/>
    </source>
</evidence>
<evidence type="ECO:0000313" key="1">
    <source>
        <dbReference type="EMBL" id="KAG0258086.1"/>
    </source>
</evidence>
<dbReference type="Proteomes" id="UP001194580">
    <property type="component" value="Unassembled WGS sequence"/>
</dbReference>
<comment type="caution">
    <text evidence="1">The sequence shown here is derived from an EMBL/GenBank/DDBJ whole genome shotgun (WGS) entry which is preliminary data.</text>
</comment>
<dbReference type="EMBL" id="JAAAIL010002341">
    <property type="protein sequence ID" value="KAG0258086.1"/>
    <property type="molecule type" value="Genomic_DNA"/>
</dbReference>
<organism evidence="1 2">
    <name type="scientific">Linnemannia exigua</name>
    <dbReference type="NCBI Taxonomy" id="604196"/>
    <lineage>
        <taxon>Eukaryota</taxon>
        <taxon>Fungi</taxon>
        <taxon>Fungi incertae sedis</taxon>
        <taxon>Mucoromycota</taxon>
        <taxon>Mortierellomycotina</taxon>
        <taxon>Mortierellomycetes</taxon>
        <taxon>Mortierellales</taxon>
        <taxon>Mortierellaceae</taxon>
        <taxon>Linnemannia</taxon>
    </lineage>
</organism>
<proteinExistence type="predicted"/>
<sequence>MELYSFQYPPRPTPSQTHRPTRYYFHNLDQDAQLVKKSASFGTSFQKEGVPPSTMSKAIMQADTAVAARMKSASSVLGCEDGIRSEEDMGVLIEVDGGRWMEGGGLKVLDRTKFLVD</sequence>
<reference evidence="1" key="1">
    <citation type="journal article" date="2020" name="Fungal Divers.">
        <title>Resolving the Mortierellaceae phylogeny through synthesis of multi-gene phylogenetics and phylogenomics.</title>
        <authorList>
            <person name="Vandepol N."/>
            <person name="Liber J."/>
            <person name="Desiro A."/>
            <person name="Na H."/>
            <person name="Kennedy M."/>
            <person name="Barry K."/>
            <person name="Grigoriev I.V."/>
            <person name="Miller A.N."/>
            <person name="O'Donnell K."/>
            <person name="Stajich J.E."/>
            <person name="Bonito G."/>
        </authorList>
    </citation>
    <scope>NUCLEOTIDE SEQUENCE</scope>
    <source>
        <strain evidence="1">NRRL 28262</strain>
    </source>
</reference>
<name>A0AAD4D2P7_9FUNG</name>
<gene>
    <name evidence="1" type="ORF">BGZ95_005059</name>
</gene>
<keyword evidence="2" id="KW-1185">Reference proteome</keyword>
<protein>
    <submittedName>
        <fullName evidence="1">Uncharacterized protein</fullName>
    </submittedName>
</protein>
<dbReference type="AlphaFoldDB" id="A0AAD4D2P7"/>